<dbReference type="SUPFAM" id="SSF54506">
    <property type="entry name" value="Diaminopimelate epimerase-like"/>
    <property type="match status" value="1"/>
</dbReference>
<dbReference type="PANTHER" id="PTHR13774:SF17">
    <property type="entry name" value="PHENAZINE BIOSYNTHESIS-LIKE DOMAIN-CONTAINING PROTEIN"/>
    <property type="match status" value="1"/>
</dbReference>
<name>A0ABP7EZV0_9ACTN</name>
<organism evidence="3 4">
    <name type="scientific">Streptomyces tremellae</name>
    <dbReference type="NCBI Taxonomy" id="1124239"/>
    <lineage>
        <taxon>Bacteria</taxon>
        <taxon>Bacillati</taxon>
        <taxon>Actinomycetota</taxon>
        <taxon>Actinomycetes</taxon>
        <taxon>Kitasatosporales</taxon>
        <taxon>Streptomycetaceae</taxon>
        <taxon>Streptomyces</taxon>
    </lineage>
</organism>
<protein>
    <submittedName>
        <fullName evidence="3">PhzF family phenazine biosynthesis protein</fullName>
    </submittedName>
</protein>
<comment type="caution">
    <text evidence="3">The sequence shown here is derived from an EMBL/GenBank/DDBJ whole genome shotgun (WGS) entry which is preliminary data.</text>
</comment>
<evidence type="ECO:0000313" key="3">
    <source>
        <dbReference type="EMBL" id="GAA3726433.1"/>
    </source>
</evidence>
<dbReference type="PIRSF" id="PIRSF016184">
    <property type="entry name" value="PhzC_PhzF"/>
    <property type="match status" value="1"/>
</dbReference>
<dbReference type="PANTHER" id="PTHR13774">
    <property type="entry name" value="PHENAZINE BIOSYNTHESIS PROTEIN"/>
    <property type="match status" value="1"/>
</dbReference>
<dbReference type="InterPro" id="IPR003719">
    <property type="entry name" value="Phenazine_PhzF-like"/>
</dbReference>
<keyword evidence="2" id="KW-0413">Isomerase</keyword>
<proteinExistence type="inferred from homology"/>
<dbReference type="Proteomes" id="UP001499884">
    <property type="component" value="Unassembled WGS sequence"/>
</dbReference>
<evidence type="ECO:0000256" key="2">
    <source>
        <dbReference type="ARBA" id="ARBA00023235"/>
    </source>
</evidence>
<accession>A0ABP7EZV0</accession>
<sequence length="256" mass="26727">MLLLDTAGFPSDSWLRQVAAEVNLSETAFAHPLPPDGGADWALRWFTPEAEVALCGHATLATAHVLRSAGLAAGPVRLRTLSGVLTADAHADGRITLDFPTSTLTRVPVPDGVEKALGATPVSVHATSERLGDLLVELADERTVRELAPDVDALRHLPGRGVVATAAAARPEEEYAYVSRAFYPGIGLSEDPVTGSAHTALAPFWSARLGRETLTGFQASARGGRVVTSLRGDRTLLTGTAVTVVDGELRAGPADG</sequence>
<dbReference type="EMBL" id="BAABEP010000013">
    <property type="protein sequence ID" value="GAA3726433.1"/>
    <property type="molecule type" value="Genomic_DNA"/>
</dbReference>
<evidence type="ECO:0000256" key="1">
    <source>
        <dbReference type="ARBA" id="ARBA00008270"/>
    </source>
</evidence>
<dbReference type="Gene3D" id="3.10.310.10">
    <property type="entry name" value="Diaminopimelate Epimerase, Chain A, domain 1"/>
    <property type="match status" value="2"/>
</dbReference>
<reference evidence="4" key="1">
    <citation type="journal article" date="2019" name="Int. J. Syst. Evol. Microbiol.">
        <title>The Global Catalogue of Microorganisms (GCM) 10K type strain sequencing project: providing services to taxonomists for standard genome sequencing and annotation.</title>
        <authorList>
            <consortium name="The Broad Institute Genomics Platform"/>
            <consortium name="The Broad Institute Genome Sequencing Center for Infectious Disease"/>
            <person name="Wu L."/>
            <person name="Ma J."/>
        </authorList>
    </citation>
    <scope>NUCLEOTIDE SEQUENCE [LARGE SCALE GENOMIC DNA]</scope>
    <source>
        <strain evidence="4">JCM 30846</strain>
    </source>
</reference>
<dbReference type="Pfam" id="PF02567">
    <property type="entry name" value="PhzC-PhzF"/>
    <property type="match status" value="1"/>
</dbReference>
<evidence type="ECO:0000313" key="4">
    <source>
        <dbReference type="Proteomes" id="UP001499884"/>
    </source>
</evidence>
<keyword evidence="4" id="KW-1185">Reference proteome</keyword>
<dbReference type="NCBIfam" id="TIGR00654">
    <property type="entry name" value="PhzF_family"/>
    <property type="match status" value="1"/>
</dbReference>
<gene>
    <name evidence="3" type="ORF">GCM10023082_25520</name>
</gene>
<comment type="similarity">
    <text evidence="1">Belongs to the PhzF family.</text>
</comment>